<dbReference type="EMBL" id="VWCJ01000001">
    <property type="protein sequence ID" value="KAA5001851.1"/>
    <property type="molecule type" value="Genomic_DNA"/>
</dbReference>
<dbReference type="AlphaFoldDB" id="A0A642F7I9"/>
<dbReference type="Proteomes" id="UP000460666">
    <property type="component" value="Unassembled WGS sequence"/>
</dbReference>
<proteinExistence type="predicted"/>
<comment type="caution">
    <text evidence="1">The sequence shown here is derived from an EMBL/GenBank/DDBJ whole genome shotgun (WGS) entry which is preliminary data.</text>
</comment>
<reference evidence="1 2" key="1">
    <citation type="journal article" date="2019" name="Nat. Med.">
        <title>A library of human gut bacterial isolates paired with longitudinal multiomics data enables mechanistic microbiome research.</title>
        <authorList>
            <person name="Poyet M."/>
            <person name="Groussin M."/>
            <person name="Gibbons S.M."/>
            <person name="Avila-Pacheco J."/>
            <person name="Jiang X."/>
            <person name="Kearney S.M."/>
            <person name="Perrotta A.R."/>
            <person name="Berdy B."/>
            <person name="Zhao S."/>
            <person name="Lieberman T.D."/>
            <person name="Swanson P.K."/>
            <person name="Smith M."/>
            <person name="Roesemann S."/>
            <person name="Alexander J.E."/>
            <person name="Rich S.A."/>
            <person name="Livny J."/>
            <person name="Vlamakis H."/>
            <person name="Clish C."/>
            <person name="Bullock K."/>
            <person name="Deik A."/>
            <person name="Scott J."/>
            <person name="Pierce K.A."/>
            <person name="Xavier R.J."/>
            <person name="Alm E.J."/>
        </authorList>
    </citation>
    <scope>NUCLEOTIDE SEQUENCE [LARGE SCALE GENOMIC DNA]</scope>
    <source>
        <strain evidence="1 2">BIOML-A46</strain>
    </source>
</reference>
<name>A0A642F7I9_BACFG</name>
<gene>
    <name evidence="1" type="ORF">F2Z89_00655</name>
</gene>
<evidence type="ECO:0000313" key="2">
    <source>
        <dbReference type="Proteomes" id="UP000460666"/>
    </source>
</evidence>
<organism evidence="1 2">
    <name type="scientific">Bacteroides fragilis</name>
    <dbReference type="NCBI Taxonomy" id="817"/>
    <lineage>
        <taxon>Bacteria</taxon>
        <taxon>Pseudomonadati</taxon>
        <taxon>Bacteroidota</taxon>
        <taxon>Bacteroidia</taxon>
        <taxon>Bacteroidales</taxon>
        <taxon>Bacteroidaceae</taxon>
        <taxon>Bacteroides</taxon>
    </lineage>
</organism>
<protein>
    <submittedName>
        <fullName evidence="1">Uncharacterized protein</fullName>
    </submittedName>
</protein>
<sequence length="275" mass="32081">MYKVSPFTPLFFNPSNDKFGIESRYIQKFSSFDQILIEVIAVSEFNPIIGNIIDVMTGKKNVVEWKVWVMNSTMTLYYYILSGLNTGYYRFEINGVASDMFEVTDDERELSKTTLIQYSMKDNKQRKDGFFFIAEKQYFFDWRAPGGFQDMNWGFSVSNEQFVTTDEDVVDLYSSESTQKAFTLGNAEGCPVWYAEMLNRIMSCTYVYFDSERYVRKDSSVPEMNQVNEGLNSYVFSLSVQPVLNIDKGESDNQLIIRRVDRDRYRSVNNKLLIL</sequence>
<evidence type="ECO:0000313" key="1">
    <source>
        <dbReference type="EMBL" id="KAA5001851.1"/>
    </source>
</evidence>
<accession>A0A642F7I9</accession>
<dbReference type="RefSeq" id="WP_130070766.1">
    <property type="nucleotide sequence ID" value="NZ_CP043610.1"/>
</dbReference>